<name>A0A0F9TR89_9ZZZZ</name>
<sequence>MLEELKAILLDISPKHLNAEIILFGKGTPREKIVIVYEETK</sequence>
<comment type="caution">
    <text evidence="1">The sequence shown here is derived from an EMBL/GenBank/DDBJ whole genome shotgun (WGS) entry which is preliminary data.</text>
</comment>
<evidence type="ECO:0000313" key="1">
    <source>
        <dbReference type="EMBL" id="KKN77457.1"/>
    </source>
</evidence>
<dbReference type="EMBL" id="LAZR01000278">
    <property type="protein sequence ID" value="KKN77457.1"/>
    <property type="molecule type" value="Genomic_DNA"/>
</dbReference>
<accession>A0A0F9TR89</accession>
<reference evidence="1" key="1">
    <citation type="journal article" date="2015" name="Nature">
        <title>Complex archaea that bridge the gap between prokaryotes and eukaryotes.</title>
        <authorList>
            <person name="Spang A."/>
            <person name="Saw J.H."/>
            <person name="Jorgensen S.L."/>
            <person name="Zaremba-Niedzwiedzka K."/>
            <person name="Martijn J."/>
            <person name="Lind A.E."/>
            <person name="van Eijk R."/>
            <person name="Schleper C."/>
            <person name="Guy L."/>
            <person name="Ettema T.J."/>
        </authorList>
    </citation>
    <scope>NUCLEOTIDE SEQUENCE</scope>
</reference>
<organism evidence="1">
    <name type="scientific">marine sediment metagenome</name>
    <dbReference type="NCBI Taxonomy" id="412755"/>
    <lineage>
        <taxon>unclassified sequences</taxon>
        <taxon>metagenomes</taxon>
        <taxon>ecological metagenomes</taxon>
    </lineage>
</organism>
<gene>
    <name evidence="1" type="ORF">LCGC14_0360160</name>
</gene>
<protein>
    <submittedName>
        <fullName evidence="1">Uncharacterized protein</fullName>
    </submittedName>
</protein>
<dbReference type="AlphaFoldDB" id="A0A0F9TR89"/>
<proteinExistence type="predicted"/>